<sequence>MQSPKTDFRLERGGGSLIVTVTPDGRSYTFPIEGDRLMEPAVSRSDERGRLCR</sequence>
<dbReference type="Proteomes" id="UP001593940">
    <property type="component" value="Unassembled WGS sequence"/>
</dbReference>
<comment type="caution">
    <text evidence="1">The sequence shown here is derived from an EMBL/GenBank/DDBJ whole genome shotgun (WGS) entry which is preliminary data.</text>
</comment>
<name>A0ABV6Y4G9_9HYPH</name>
<accession>A0ABV6Y4G9</accession>
<protein>
    <submittedName>
        <fullName evidence="1">Uncharacterized protein</fullName>
    </submittedName>
</protein>
<evidence type="ECO:0000313" key="2">
    <source>
        <dbReference type="Proteomes" id="UP001593940"/>
    </source>
</evidence>
<keyword evidence="2" id="KW-1185">Reference proteome</keyword>
<organism evidence="1 2">
    <name type="scientific">Microvirga arabica</name>
    <dbReference type="NCBI Taxonomy" id="1128671"/>
    <lineage>
        <taxon>Bacteria</taxon>
        <taxon>Pseudomonadati</taxon>
        <taxon>Pseudomonadota</taxon>
        <taxon>Alphaproteobacteria</taxon>
        <taxon>Hyphomicrobiales</taxon>
        <taxon>Methylobacteriaceae</taxon>
        <taxon>Microvirga</taxon>
    </lineage>
</organism>
<evidence type="ECO:0000313" key="1">
    <source>
        <dbReference type="EMBL" id="MFC1456031.1"/>
    </source>
</evidence>
<reference evidence="1 2" key="1">
    <citation type="submission" date="2024-09" db="EMBL/GenBank/DDBJ databases">
        <title>Nodulacao em especies de Leguminosae Basais da Amazonia e Caracterizacao dos Rizobios e Bacterias Associadas aos Nodulos.</title>
        <authorList>
            <person name="Jambeiro I.C.A."/>
            <person name="Lopes I.S."/>
            <person name="Aguiar E.R.G.R."/>
            <person name="Santos A.F.J."/>
            <person name="Dos Santos J.M.F."/>
            <person name="Gross E."/>
        </authorList>
    </citation>
    <scope>NUCLEOTIDE SEQUENCE [LARGE SCALE GENOMIC DNA]</scope>
    <source>
        <strain evidence="1 2">BRUESC1165</strain>
    </source>
</reference>
<proteinExistence type="predicted"/>
<dbReference type="RefSeq" id="WP_377028964.1">
    <property type="nucleotide sequence ID" value="NZ_JBHOMY010000011.1"/>
</dbReference>
<dbReference type="EMBL" id="JBHOMY010000011">
    <property type="protein sequence ID" value="MFC1456031.1"/>
    <property type="molecule type" value="Genomic_DNA"/>
</dbReference>
<gene>
    <name evidence="1" type="ORF">ACETIH_04680</name>
</gene>